<dbReference type="eggNOG" id="COG1298">
    <property type="taxonomic scope" value="Bacteria"/>
</dbReference>
<evidence type="ECO:0000313" key="9">
    <source>
        <dbReference type="EMBL" id="KGM87803.1"/>
    </source>
</evidence>
<evidence type="ECO:0000256" key="1">
    <source>
        <dbReference type="ARBA" id="ARBA00004651"/>
    </source>
</evidence>
<keyword evidence="3 7" id="KW-1003">Cell membrane</keyword>
<comment type="function">
    <text evidence="7">Required for formation of the rod structure of the flagellar apparatus. Together with FliI and FliH, may constitute the export apparatus of flagellin.</text>
</comment>
<keyword evidence="9" id="KW-0966">Cell projection</keyword>
<feature type="transmembrane region" description="Helical" evidence="7">
    <location>
        <begin position="203"/>
        <end position="227"/>
    </location>
</feature>
<sequence>MAALSRASYRPQLGAGLLPVGILAVVAMMVLPLPLALLDIFFVFNILLSLLVLMVALYSYRPLDFSSFPSVLLIATVFRLALNVASTRIVLTSGHEGTGAAGKVIEAFGNFVIAGNFAVGLVVFVILVIINLMVITKGAGRVSEVSARFTLDAMPGKQMAIDADLNAGILTPEQARARRAEVGEEADFYGAMDGASKFVKGDAIAGILILAANILGGIVIGTSQHALSLGQAAETYVLLSIGDGLVAQIPSLLLSIATAVIVTRVASTKDMTGHIGSQIGMHRAWLPVAAVMAIMGLIPGMPNLLFIVAALAAGGVAWATRKQLAPGETADAPAPGQAPRRAALPAPTGAGTSQPGARPDSSGAITAEDVTDYAPITIQIGFGLIPLIEEGAGGALVSRITGIRREVSTAMGFVIPGVRIRDDMGLPANSYRIRIRQAIVAEDAAYPDRKLALPGGGTTRKLRGIEVKDPSFGMDAVWIQPHQQTEAEADDYVVVEPASVVATHLSQMLYAHAADLLGADDVQGLLDNLERSAPTLVESVVPKLVPLHVLTAVLRALLRERMPIADLPRILEDLAGMSARLSEPQDMAEALRPALAPQLLQQIAPLKESLHLITLAPDLEDLLTRSQHDTAGLIVEQGLTRQILGQLNEAQESLAGQGRQAVVVVSAALRRAFAAFLRTHGVDAIVMAVSELPDNRRVEIAASIGGARSTPPKPSN</sequence>
<dbReference type="Proteomes" id="UP000030021">
    <property type="component" value="Unassembled WGS sequence"/>
</dbReference>
<evidence type="ECO:0000256" key="3">
    <source>
        <dbReference type="ARBA" id="ARBA00022475"/>
    </source>
</evidence>
<comment type="subcellular location">
    <subcellularLocation>
        <location evidence="1 7">Cell membrane</location>
        <topology evidence="1 7">Multi-pass membrane protein</topology>
    </subcellularLocation>
</comment>
<dbReference type="PANTHER" id="PTHR30161">
    <property type="entry name" value="FLAGELLAR EXPORT PROTEIN, MEMBRANE FLHA SUBUNIT-RELATED"/>
    <property type="match status" value="1"/>
</dbReference>
<dbReference type="PROSITE" id="PS00994">
    <property type="entry name" value="FHIPEP"/>
    <property type="match status" value="1"/>
</dbReference>
<dbReference type="Gene3D" id="1.10.8.540">
    <property type="entry name" value="FHIPEP family, domain 3"/>
    <property type="match status" value="1"/>
</dbReference>
<keyword evidence="7" id="KW-1006">Bacterial flagellum protein export</keyword>
<evidence type="ECO:0000256" key="4">
    <source>
        <dbReference type="ARBA" id="ARBA00022692"/>
    </source>
</evidence>
<comment type="caution">
    <text evidence="9">The sequence shown here is derived from an EMBL/GenBank/DDBJ whole genome shotgun (WGS) entry which is preliminary data.</text>
</comment>
<feature type="transmembrane region" description="Helical" evidence="7">
    <location>
        <begin position="247"/>
        <end position="267"/>
    </location>
</feature>
<dbReference type="RefSeq" id="WP_037273837.1">
    <property type="nucleotide sequence ID" value="NZ_KN293980.1"/>
</dbReference>
<keyword evidence="7" id="KW-1005">Bacterial flagellum biogenesis</keyword>
<dbReference type="PIRSF" id="PIRSF005419">
    <property type="entry name" value="FlhA"/>
    <property type="match status" value="1"/>
</dbReference>
<dbReference type="GO" id="GO:0005886">
    <property type="term" value="C:plasma membrane"/>
    <property type="evidence" value="ECO:0007669"/>
    <property type="project" value="UniProtKB-SubCell"/>
</dbReference>
<evidence type="ECO:0000256" key="2">
    <source>
        <dbReference type="ARBA" id="ARBA00008835"/>
    </source>
</evidence>
<evidence type="ECO:0000256" key="7">
    <source>
        <dbReference type="RuleBase" id="RU364093"/>
    </source>
</evidence>
<keyword evidence="9" id="KW-0969">Cilium</keyword>
<feature type="compositionally biased region" description="Low complexity" evidence="8">
    <location>
        <begin position="330"/>
        <end position="351"/>
    </location>
</feature>
<dbReference type="AlphaFoldDB" id="A0A0A0HNV0"/>
<gene>
    <name evidence="7" type="primary">flhA</name>
    <name evidence="9" type="ORF">rosmuc_02541</name>
</gene>
<dbReference type="OrthoDB" id="9759185at2"/>
<organism evidence="9 10">
    <name type="scientific">Roseovarius mucosus DSM 17069</name>
    <dbReference type="NCBI Taxonomy" id="1288298"/>
    <lineage>
        <taxon>Bacteria</taxon>
        <taxon>Pseudomonadati</taxon>
        <taxon>Pseudomonadota</taxon>
        <taxon>Alphaproteobacteria</taxon>
        <taxon>Rhodobacterales</taxon>
        <taxon>Roseobacteraceae</taxon>
        <taxon>Roseovarius</taxon>
    </lineage>
</organism>
<dbReference type="EMBL" id="AONH01000013">
    <property type="protein sequence ID" value="KGM87803.1"/>
    <property type="molecule type" value="Genomic_DNA"/>
</dbReference>
<reference evidence="9 10" key="1">
    <citation type="submission" date="2013-01" db="EMBL/GenBank/DDBJ databases">
        <authorList>
            <person name="Fiebig A."/>
            <person name="Goeker M."/>
            <person name="Klenk H.-P.P."/>
        </authorList>
    </citation>
    <scope>NUCLEOTIDE SEQUENCE [LARGE SCALE GENOMIC DNA]</scope>
    <source>
        <strain evidence="9 10">DSM 17069</strain>
    </source>
</reference>
<dbReference type="Gene3D" id="3.40.30.60">
    <property type="entry name" value="FHIPEP family, domain 1"/>
    <property type="match status" value="1"/>
</dbReference>
<dbReference type="GO" id="GO:0009306">
    <property type="term" value="P:protein secretion"/>
    <property type="evidence" value="ECO:0007669"/>
    <property type="project" value="InterPro"/>
</dbReference>
<dbReference type="InterPro" id="IPR042196">
    <property type="entry name" value="FHIPEP_4"/>
</dbReference>
<dbReference type="InterPro" id="IPR006301">
    <property type="entry name" value="FlhA"/>
</dbReference>
<keyword evidence="6 7" id="KW-0472">Membrane</keyword>
<feature type="transmembrane region" description="Helical" evidence="7">
    <location>
        <begin position="111"/>
        <end position="134"/>
    </location>
</feature>
<dbReference type="Pfam" id="PF00771">
    <property type="entry name" value="FHIPEP"/>
    <property type="match status" value="1"/>
</dbReference>
<keyword evidence="7" id="KW-0813">Transport</keyword>
<protein>
    <recommendedName>
        <fullName evidence="7">Flagellar biosynthesis protein FlhA</fullName>
    </recommendedName>
</protein>
<evidence type="ECO:0000313" key="10">
    <source>
        <dbReference type="Proteomes" id="UP000030021"/>
    </source>
</evidence>
<dbReference type="InterPro" id="IPR042194">
    <property type="entry name" value="FHIPEP_1"/>
</dbReference>
<dbReference type="STRING" id="215743.ROSMUCSMR3_03227"/>
<dbReference type="NCBIfam" id="TIGR01398">
    <property type="entry name" value="FlhA"/>
    <property type="match status" value="1"/>
</dbReference>
<feature type="transmembrane region" description="Helical" evidence="7">
    <location>
        <begin position="71"/>
        <end position="91"/>
    </location>
</feature>
<dbReference type="GO" id="GO:0044780">
    <property type="term" value="P:bacterial-type flagellum assembly"/>
    <property type="evidence" value="ECO:0007669"/>
    <property type="project" value="InterPro"/>
</dbReference>
<dbReference type="PANTHER" id="PTHR30161:SF1">
    <property type="entry name" value="FLAGELLAR BIOSYNTHESIS PROTEIN FLHA-RELATED"/>
    <property type="match status" value="1"/>
</dbReference>
<evidence type="ECO:0000256" key="8">
    <source>
        <dbReference type="SAM" id="MobiDB-lite"/>
    </source>
</evidence>
<accession>A0A0A0HNV0</accession>
<proteinExistence type="inferred from homology"/>
<evidence type="ECO:0000256" key="6">
    <source>
        <dbReference type="ARBA" id="ARBA00023136"/>
    </source>
</evidence>
<comment type="similarity">
    <text evidence="2 7">Belongs to the FHIPEP (flagella/HR/invasion proteins export pore) family.</text>
</comment>
<evidence type="ECO:0000256" key="5">
    <source>
        <dbReference type="ARBA" id="ARBA00022989"/>
    </source>
</evidence>
<keyword evidence="5 7" id="KW-1133">Transmembrane helix</keyword>
<dbReference type="PATRIC" id="fig|1288298.3.peg.2554"/>
<keyword evidence="9" id="KW-0282">Flagellum</keyword>
<dbReference type="InterPro" id="IPR001712">
    <property type="entry name" value="T3SS_FHIPEP"/>
</dbReference>
<feature type="transmembrane region" description="Helical" evidence="7">
    <location>
        <begin position="279"/>
        <end position="298"/>
    </location>
</feature>
<feature type="transmembrane region" description="Helical" evidence="7">
    <location>
        <begin position="12"/>
        <end position="34"/>
    </location>
</feature>
<dbReference type="PRINTS" id="PR00949">
    <property type="entry name" value="TYPE3IMAPROT"/>
</dbReference>
<dbReference type="Gene3D" id="3.40.50.12790">
    <property type="entry name" value="FHIPEP family, domain 4"/>
    <property type="match status" value="1"/>
</dbReference>
<feature type="region of interest" description="Disordered" evidence="8">
    <location>
        <begin position="327"/>
        <end position="364"/>
    </location>
</feature>
<keyword evidence="7" id="KW-0653">Protein transport</keyword>
<dbReference type="HOGENOM" id="CLU_015346_3_0_5"/>
<feature type="transmembrane region" description="Helical" evidence="7">
    <location>
        <begin position="40"/>
        <end position="59"/>
    </location>
</feature>
<name>A0A0A0HNV0_9RHOB</name>
<dbReference type="InterPro" id="IPR042193">
    <property type="entry name" value="FHIPEP_3"/>
</dbReference>
<dbReference type="InterPro" id="IPR025505">
    <property type="entry name" value="FHIPEP_CS"/>
</dbReference>
<keyword evidence="4 7" id="KW-0812">Transmembrane</keyword>